<dbReference type="EMBL" id="GGEC01002603">
    <property type="protein sequence ID" value="MBW83086.1"/>
    <property type="molecule type" value="Transcribed_RNA"/>
</dbReference>
<reference evidence="1" key="1">
    <citation type="submission" date="2018-02" db="EMBL/GenBank/DDBJ databases">
        <title>Rhizophora mucronata_Transcriptome.</title>
        <authorList>
            <person name="Meera S.P."/>
            <person name="Sreeshan A."/>
            <person name="Augustine A."/>
        </authorList>
    </citation>
    <scope>NUCLEOTIDE SEQUENCE</scope>
    <source>
        <tissue evidence="1">Leaf</tissue>
    </source>
</reference>
<proteinExistence type="predicted"/>
<name>A0A2P2IPE3_RHIMU</name>
<organism evidence="1">
    <name type="scientific">Rhizophora mucronata</name>
    <name type="common">Asiatic mangrove</name>
    <dbReference type="NCBI Taxonomy" id="61149"/>
    <lineage>
        <taxon>Eukaryota</taxon>
        <taxon>Viridiplantae</taxon>
        <taxon>Streptophyta</taxon>
        <taxon>Embryophyta</taxon>
        <taxon>Tracheophyta</taxon>
        <taxon>Spermatophyta</taxon>
        <taxon>Magnoliopsida</taxon>
        <taxon>eudicotyledons</taxon>
        <taxon>Gunneridae</taxon>
        <taxon>Pentapetalae</taxon>
        <taxon>rosids</taxon>
        <taxon>fabids</taxon>
        <taxon>Malpighiales</taxon>
        <taxon>Rhizophoraceae</taxon>
        <taxon>Rhizophora</taxon>
    </lineage>
</organism>
<protein>
    <submittedName>
        <fullName evidence="1">Uncharacterized protein</fullName>
    </submittedName>
</protein>
<accession>A0A2P2IPE3</accession>
<evidence type="ECO:0000313" key="1">
    <source>
        <dbReference type="EMBL" id="MBW83086.1"/>
    </source>
</evidence>
<sequence>MGPKPQDPQLKP</sequence>